<accession>A0AAX3WXW7</accession>
<dbReference type="SUPFAM" id="SSF47384">
    <property type="entry name" value="Homodimeric domain of signal transducing histidine kinase"/>
    <property type="match status" value="1"/>
</dbReference>
<dbReference type="SMART" id="SM00304">
    <property type="entry name" value="HAMP"/>
    <property type="match status" value="1"/>
</dbReference>
<comment type="catalytic activity">
    <reaction evidence="1">
        <text>ATP + protein L-histidine = ADP + protein N-phospho-L-histidine.</text>
        <dbReference type="EC" id="2.7.13.3"/>
    </reaction>
</comment>
<dbReference type="Gene3D" id="1.10.287.130">
    <property type="match status" value="1"/>
</dbReference>
<dbReference type="GO" id="GO:0000155">
    <property type="term" value="F:phosphorelay sensor kinase activity"/>
    <property type="evidence" value="ECO:0007669"/>
    <property type="project" value="InterPro"/>
</dbReference>
<dbReference type="AlphaFoldDB" id="A0AAX3WXW7"/>
<evidence type="ECO:0000256" key="5">
    <source>
        <dbReference type="ARBA" id="ARBA00022553"/>
    </source>
</evidence>
<dbReference type="CDD" id="cd00082">
    <property type="entry name" value="HisKA"/>
    <property type="match status" value="1"/>
</dbReference>
<dbReference type="GO" id="GO:0005524">
    <property type="term" value="F:ATP binding"/>
    <property type="evidence" value="ECO:0007669"/>
    <property type="project" value="UniProtKB-KW"/>
</dbReference>
<comment type="subcellular location">
    <subcellularLocation>
        <location evidence="2">Cell membrane</location>
        <topology evidence="2">Multi-pass membrane protein</topology>
    </subcellularLocation>
</comment>
<keyword evidence="7 14" id="KW-0812">Transmembrane</keyword>
<evidence type="ECO:0000259" key="16">
    <source>
        <dbReference type="PROSITE" id="PS50885"/>
    </source>
</evidence>
<dbReference type="EC" id="2.7.13.3" evidence="3"/>
<dbReference type="Gene3D" id="3.30.565.10">
    <property type="entry name" value="Histidine kinase-like ATPase, C-terminal domain"/>
    <property type="match status" value="1"/>
</dbReference>
<dbReference type="SMART" id="SM00388">
    <property type="entry name" value="HisKA"/>
    <property type="match status" value="1"/>
</dbReference>
<dbReference type="InterPro" id="IPR050398">
    <property type="entry name" value="HssS/ArlS-like"/>
</dbReference>
<evidence type="ECO:0000256" key="2">
    <source>
        <dbReference type="ARBA" id="ARBA00004651"/>
    </source>
</evidence>
<evidence type="ECO:0000256" key="13">
    <source>
        <dbReference type="ARBA" id="ARBA00023136"/>
    </source>
</evidence>
<dbReference type="GO" id="GO:0005886">
    <property type="term" value="C:plasma membrane"/>
    <property type="evidence" value="ECO:0007669"/>
    <property type="project" value="UniProtKB-SubCell"/>
</dbReference>
<dbReference type="InterPro" id="IPR004358">
    <property type="entry name" value="Sig_transdc_His_kin-like_C"/>
</dbReference>
<dbReference type="InterPro" id="IPR003594">
    <property type="entry name" value="HATPase_dom"/>
</dbReference>
<evidence type="ECO:0000256" key="7">
    <source>
        <dbReference type="ARBA" id="ARBA00022692"/>
    </source>
</evidence>
<dbReference type="RefSeq" id="WP_283870043.1">
    <property type="nucleotide sequence ID" value="NZ_CP126101.1"/>
</dbReference>
<keyword evidence="11 14" id="KW-1133">Transmembrane helix</keyword>
<evidence type="ECO:0000256" key="6">
    <source>
        <dbReference type="ARBA" id="ARBA00022679"/>
    </source>
</evidence>
<keyword evidence="13 14" id="KW-0472">Membrane</keyword>
<dbReference type="PRINTS" id="PR00344">
    <property type="entry name" value="BCTRLSENSOR"/>
</dbReference>
<evidence type="ECO:0000256" key="10">
    <source>
        <dbReference type="ARBA" id="ARBA00022840"/>
    </source>
</evidence>
<evidence type="ECO:0000313" key="17">
    <source>
        <dbReference type="EMBL" id="WHY51476.1"/>
    </source>
</evidence>
<evidence type="ECO:0000256" key="3">
    <source>
        <dbReference type="ARBA" id="ARBA00012438"/>
    </source>
</evidence>
<feature type="domain" description="Histidine kinase" evidence="15">
    <location>
        <begin position="261"/>
        <end position="479"/>
    </location>
</feature>
<dbReference type="PANTHER" id="PTHR45528">
    <property type="entry name" value="SENSOR HISTIDINE KINASE CPXA"/>
    <property type="match status" value="1"/>
</dbReference>
<evidence type="ECO:0000313" key="18">
    <source>
        <dbReference type="Proteomes" id="UP001178322"/>
    </source>
</evidence>
<evidence type="ECO:0000259" key="15">
    <source>
        <dbReference type="PROSITE" id="PS50109"/>
    </source>
</evidence>
<keyword evidence="4" id="KW-1003">Cell membrane</keyword>
<protein>
    <recommendedName>
        <fullName evidence="3">histidine kinase</fullName>
        <ecNumber evidence="3">2.7.13.3</ecNumber>
    </recommendedName>
</protein>
<evidence type="ECO:0000256" key="14">
    <source>
        <dbReference type="SAM" id="Phobius"/>
    </source>
</evidence>
<dbReference type="SUPFAM" id="SSF158472">
    <property type="entry name" value="HAMP domain-like"/>
    <property type="match status" value="1"/>
</dbReference>
<keyword evidence="9 17" id="KW-0418">Kinase</keyword>
<evidence type="ECO:0000256" key="12">
    <source>
        <dbReference type="ARBA" id="ARBA00023012"/>
    </source>
</evidence>
<dbReference type="InterPro" id="IPR036097">
    <property type="entry name" value="HisK_dim/P_sf"/>
</dbReference>
<reference evidence="17" key="1">
    <citation type="submission" date="2023-05" db="EMBL/GenBank/DDBJ databases">
        <title>Comparative genomics of Bacillaceae isolates and their secondary metabolite potential.</title>
        <authorList>
            <person name="Song L."/>
            <person name="Nielsen L.J."/>
            <person name="Mohite O."/>
            <person name="Xu X."/>
            <person name="Weber T."/>
            <person name="Kovacs A.T."/>
        </authorList>
    </citation>
    <scope>NUCLEOTIDE SEQUENCE</scope>
    <source>
        <strain evidence="17">LY1</strain>
    </source>
</reference>
<dbReference type="Pfam" id="PF02518">
    <property type="entry name" value="HATPase_c"/>
    <property type="match status" value="1"/>
</dbReference>
<dbReference type="InterPro" id="IPR003660">
    <property type="entry name" value="HAMP_dom"/>
</dbReference>
<dbReference type="SUPFAM" id="SSF55874">
    <property type="entry name" value="ATPase domain of HSP90 chaperone/DNA topoisomerase II/histidine kinase"/>
    <property type="match status" value="1"/>
</dbReference>
<dbReference type="Proteomes" id="UP001178322">
    <property type="component" value="Chromosome"/>
</dbReference>
<keyword evidence="8" id="KW-0547">Nucleotide-binding</keyword>
<keyword evidence="12" id="KW-0902">Two-component regulatory system</keyword>
<dbReference type="InterPro" id="IPR003661">
    <property type="entry name" value="HisK_dim/P_dom"/>
</dbReference>
<keyword evidence="6" id="KW-0808">Transferase</keyword>
<evidence type="ECO:0000256" key="11">
    <source>
        <dbReference type="ARBA" id="ARBA00022989"/>
    </source>
</evidence>
<dbReference type="Gene3D" id="6.10.340.10">
    <property type="match status" value="1"/>
</dbReference>
<dbReference type="InterPro" id="IPR036890">
    <property type="entry name" value="HATPase_C_sf"/>
</dbReference>
<dbReference type="InterPro" id="IPR005467">
    <property type="entry name" value="His_kinase_dom"/>
</dbReference>
<keyword evidence="10" id="KW-0067">ATP-binding</keyword>
<evidence type="ECO:0000256" key="8">
    <source>
        <dbReference type="ARBA" id="ARBA00022741"/>
    </source>
</evidence>
<feature type="transmembrane region" description="Helical" evidence="14">
    <location>
        <begin position="17"/>
        <end position="43"/>
    </location>
</feature>
<sequence length="492" mass="57100">MGRLKYLNRNLKLKTQFLLFFIISAFLAAFLSIILLLISIFLFHDLKQVNEIKDYVELNAENALNQNYQKELKRRIPDDFDYWLFITDDNIPYTSTSNSMPIELSNIIQNRPTKEINIVTDENHIISYIPLHSKNIEGAFILKYKNKLFLNSKFINKIIDKTSYTAFFNLFIILPIMILCTFITAFIFSLLFARGINKPLKELINASETIKHGRLDFAINTSYNNEIGQVLKSFEDMRKTLQDSLKKQWTMEEQRKDMILSLTHNIKTPVTIINGHLELISSYEQSLTSNQKKESMDIIVHNADRIRVMINQLNEIWDLERTNFSLFIQDVSLSKFTKKIKDNFDQICSKENISFKIVSSIHEEDTFSFDPIRMNEVFENIISNSIKFTNNGEIKFEIKKEEAGISFKISDTGNGFNEKELEYIFNKDYKGDEGVKSINSSGLGLYICKLIVEKHNGKIKGFNNGMGGASIEIFLPQSLMHKTKIQTPYTYN</sequence>
<proteinExistence type="predicted"/>
<dbReference type="SMART" id="SM00387">
    <property type="entry name" value="HATPase_c"/>
    <property type="match status" value="1"/>
</dbReference>
<dbReference type="EMBL" id="CP126101">
    <property type="protein sequence ID" value="WHY51476.1"/>
    <property type="molecule type" value="Genomic_DNA"/>
</dbReference>
<evidence type="ECO:0000256" key="4">
    <source>
        <dbReference type="ARBA" id="ARBA00022475"/>
    </source>
</evidence>
<dbReference type="CDD" id="cd06225">
    <property type="entry name" value="HAMP"/>
    <property type="match status" value="1"/>
</dbReference>
<keyword evidence="5" id="KW-0597">Phosphoprotein</keyword>
<feature type="transmembrane region" description="Helical" evidence="14">
    <location>
        <begin position="167"/>
        <end position="193"/>
    </location>
</feature>
<feature type="domain" description="HAMP" evidence="16">
    <location>
        <begin position="194"/>
        <end position="246"/>
    </location>
</feature>
<organism evidence="17 18">
    <name type="scientific">Lysinibacillus pakistanensis</name>
    <dbReference type="NCBI Taxonomy" id="759811"/>
    <lineage>
        <taxon>Bacteria</taxon>
        <taxon>Bacillati</taxon>
        <taxon>Bacillota</taxon>
        <taxon>Bacilli</taxon>
        <taxon>Bacillales</taxon>
        <taxon>Bacillaceae</taxon>
        <taxon>Lysinibacillus</taxon>
    </lineage>
</organism>
<dbReference type="PROSITE" id="PS50885">
    <property type="entry name" value="HAMP"/>
    <property type="match status" value="1"/>
</dbReference>
<evidence type="ECO:0000256" key="9">
    <source>
        <dbReference type="ARBA" id="ARBA00022777"/>
    </source>
</evidence>
<dbReference type="PROSITE" id="PS50109">
    <property type="entry name" value="HIS_KIN"/>
    <property type="match status" value="1"/>
</dbReference>
<dbReference type="PANTHER" id="PTHR45528:SF1">
    <property type="entry name" value="SENSOR HISTIDINE KINASE CPXA"/>
    <property type="match status" value="1"/>
</dbReference>
<gene>
    <name evidence="17" type="ORF">QNH24_24990</name>
</gene>
<dbReference type="Pfam" id="PF00672">
    <property type="entry name" value="HAMP"/>
    <property type="match status" value="1"/>
</dbReference>
<dbReference type="Pfam" id="PF00512">
    <property type="entry name" value="HisKA"/>
    <property type="match status" value="1"/>
</dbReference>
<name>A0AAX3WXW7_9BACI</name>
<evidence type="ECO:0000256" key="1">
    <source>
        <dbReference type="ARBA" id="ARBA00000085"/>
    </source>
</evidence>